<keyword evidence="1" id="KW-0472">Membrane</keyword>
<feature type="transmembrane region" description="Helical" evidence="1">
    <location>
        <begin position="868"/>
        <end position="890"/>
    </location>
</feature>
<protein>
    <submittedName>
        <fullName evidence="2">Uncharacterized protein</fullName>
    </submittedName>
</protein>
<gene>
    <name evidence="2" type="ORF">B0T10DRAFT_502528</name>
</gene>
<name>A0A9P8VN23_9HYPO</name>
<proteinExistence type="predicted"/>
<evidence type="ECO:0000313" key="2">
    <source>
        <dbReference type="EMBL" id="KAH6867266.1"/>
    </source>
</evidence>
<dbReference type="AlphaFoldDB" id="A0A9P8VN23"/>
<keyword evidence="1" id="KW-1133">Transmembrane helix</keyword>
<reference evidence="2 3" key="1">
    <citation type="journal article" date="2021" name="Nat. Commun.">
        <title>Genetic determinants of endophytism in the Arabidopsis root mycobiome.</title>
        <authorList>
            <person name="Mesny F."/>
            <person name="Miyauchi S."/>
            <person name="Thiergart T."/>
            <person name="Pickel B."/>
            <person name="Atanasova L."/>
            <person name="Karlsson M."/>
            <person name="Huettel B."/>
            <person name="Barry K.W."/>
            <person name="Haridas S."/>
            <person name="Chen C."/>
            <person name="Bauer D."/>
            <person name="Andreopoulos W."/>
            <person name="Pangilinan J."/>
            <person name="LaButti K."/>
            <person name="Riley R."/>
            <person name="Lipzen A."/>
            <person name="Clum A."/>
            <person name="Drula E."/>
            <person name="Henrissat B."/>
            <person name="Kohler A."/>
            <person name="Grigoriev I.V."/>
            <person name="Martin F.M."/>
            <person name="Hacquard S."/>
        </authorList>
    </citation>
    <scope>NUCLEOTIDE SEQUENCE [LARGE SCALE GENOMIC DNA]</scope>
    <source>
        <strain evidence="2 3">MPI-CAGE-CH-0241</strain>
    </source>
</reference>
<keyword evidence="3" id="KW-1185">Reference proteome</keyword>
<evidence type="ECO:0000313" key="3">
    <source>
        <dbReference type="Proteomes" id="UP000777438"/>
    </source>
</evidence>
<organism evidence="2 3">
    <name type="scientific">Thelonectria olida</name>
    <dbReference type="NCBI Taxonomy" id="1576542"/>
    <lineage>
        <taxon>Eukaryota</taxon>
        <taxon>Fungi</taxon>
        <taxon>Dikarya</taxon>
        <taxon>Ascomycota</taxon>
        <taxon>Pezizomycotina</taxon>
        <taxon>Sordariomycetes</taxon>
        <taxon>Hypocreomycetidae</taxon>
        <taxon>Hypocreales</taxon>
        <taxon>Nectriaceae</taxon>
        <taxon>Thelonectria</taxon>
    </lineage>
</organism>
<dbReference type="OrthoDB" id="3791552at2759"/>
<comment type="caution">
    <text evidence="2">The sequence shown here is derived from an EMBL/GenBank/DDBJ whole genome shotgun (WGS) entry which is preliminary data.</text>
</comment>
<evidence type="ECO:0000256" key="1">
    <source>
        <dbReference type="SAM" id="Phobius"/>
    </source>
</evidence>
<keyword evidence="1" id="KW-0812">Transmembrane</keyword>
<feature type="transmembrane region" description="Helical" evidence="1">
    <location>
        <begin position="827"/>
        <end position="848"/>
    </location>
</feature>
<feature type="transmembrane region" description="Helical" evidence="1">
    <location>
        <begin position="688"/>
        <end position="707"/>
    </location>
</feature>
<feature type="transmembrane region" description="Helical" evidence="1">
    <location>
        <begin position="902"/>
        <end position="932"/>
    </location>
</feature>
<dbReference type="Proteomes" id="UP000777438">
    <property type="component" value="Unassembled WGS sequence"/>
</dbReference>
<sequence length="952" mass="104474">MDSTISGRKFTLREVAPVAFLNNLIPSNEWEVEIDEKVRTVTVNGDPSDNVCWNETLRTLVWTNWSAEGFNLASGALSFERDFTSCHGRVTTSDESMYLVESLPEQGEVHYSEKAAGYAPIDLVEFGFDEPPAYPAIEVDVIEKPQYYMMANSSLASEVVEFADSKMEMTSQVMASSDMVADVAEAEQRPISTIKVLTYKTQKRLRTDDNDEDWETFATLSIGSEYSTMLHPVIVFDTDEITNYVHVDQDSNHYVKGPQKAGDPCAWSFDVTFTGRAESRIFSGSLVNAKGKVFDWQGSFSTMTSISREGTNQRVKGSDGLSLDQLLQGVTSMSRTTEIGPTGVQQLVDLAQKEADRVFGRLVFGSVDQEVSNLLFPGIFSLTPAEKDIQKLGEEFLKRAGIHSIMANLKASDNVKAKTKDKISKAKCERFIPMCISAGAAPTDPANDPVKLYGLDREKDKTLVTQLQSQAQSVSRACYLHGYRTAVISMQGYLNNAGEWYDILVSTLTSDVYLADWQSRASGSEGLAKTLYDIHTKLDLLWETANANPTLKAKLPAGIKTPAEVIATLNVAGLDAALDSIEFDDTARQGVVDFFERLDELEKDKRTETLAQHYRKQMIVDDAKRVSFQEMGNYVVDLMNSLRQNKKWSMREATAQLSLLDAARVRQEAGAAAPPWYKDIKWKEGFMSYFRSAVTVVAMSGLVYLFSQNAAKMDWDDQLALFGQLSEGFVAVRGAMSKMAQAGAGGAMSIGAFLHKWFLAPIAKVCRFVGEWLYRRIGDIGRGLIQGIGRLLVRITDAIKTGAEIVATKVGSLGTWLKNLPINWGKIFQSLAKIASFGISALCFWIAIRDCIAAYKSGRPIDIIMSTIGAAIVGLEVLCLVIQGLAWIVGAVFTSAAATSGVIISACAALGPILAAAGIVFAVALIIVAFAFQEDPMDDFVEKYGRKYGIVG</sequence>
<dbReference type="EMBL" id="JAGPYM010000113">
    <property type="protein sequence ID" value="KAH6867266.1"/>
    <property type="molecule type" value="Genomic_DNA"/>
</dbReference>
<accession>A0A9P8VN23</accession>